<evidence type="ECO:0000313" key="2">
    <source>
        <dbReference type="Proteomes" id="UP001266357"/>
    </source>
</evidence>
<keyword evidence="2" id="KW-1185">Reference proteome</keyword>
<reference evidence="1 2" key="1">
    <citation type="submission" date="2023-09" db="EMBL/GenBank/DDBJ databases">
        <authorList>
            <person name="Rey-Velasco X."/>
        </authorList>
    </citation>
    <scope>NUCLEOTIDE SEQUENCE [LARGE SCALE GENOMIC DNA]</scope>
    <source>
        <strain evidence="1 2">W431</strain>
    </source>
</reference>
<organism evidence="1 2">
    <name type="scientific">Thalassotalea castellviae</name>
    <dbReference type="NCBI Taxonomy" id="3075612"/>
    <lineage>
        <taxon>Bacteria</taxon>
        <taxon>Pseudomonadati</taxon>
        <taxon>Pseudomonadota</taxon>
        <taxon>Gammaproteobacteria</taxon>
        <taxon>Alteromonadales</taxon>
        <taxon>Colwelliaceae</taxon>
        <taxon>Thalassotalea</taxon>
    </lineage>
</organism>
<protein>
    <submittedName>
        <fullName evidence="1">Uncharacterized protein</fullName>
    </submittedName>
</protein>
<accession>A0ABU3A343</accession>
<evidence type="ECO:0000313" key="1">
    <source>
        <dbReference type="EMBL" id="MDT0604308.1"/>
    </source>
</evidence>
<dbReference type="Proteomes" id="UP001266357">
    <property type="component" value="Unassembled WGS sequence"/>
</dbReference>
<gene>
    <name evidence="1" type="ORF">RM573_11940</name>
</gene>
<dbReference type="EMBL" id="JAVRIF010000006">
    <property type="protein sequence ID" value="MDT0604308.1"/>
    <property type="molecule type" value="Genomic_DNA"/>
</dbReference>
<comment type="caution">
    <text evidence="1">The sequence shown here is derived from an EMBL/GenBank/DDBJ whole genome shotgun (WGS) entry which is preliminary data.</text>
</comment>
<dbReference type="RefSeq" id="WP_311582124.1">
    <property type="nucleotide sequence ID" value="NZ_JAVRIF010000006.1"/>
</dbReference>
<proteinExistence type="predicted"/>
<sequence>MNTIKVSKTAKALFAYKHDLLFEQKNDEQSNEYKKIIRESESARMIATIYEADKLQNEQDNKAHNESYQFQLTHLAASTGGLSVKEYRVDHYNIDKDGTQTLVKKDAFKIDIHQEKNKAGYYLVRWKFDESEESSAFMDDLFEQKESPKIKLYLTSDTNTQAEVTELASIIMMKEESEYQHESPWEKYCPAPNEVDEKCRFYIEINHD</sequence>
<name>A0ABU3A343_9GAMM</name>